<keyword evidence="1" id="KW-1133">Transmembrane helix</keyword>
<dbReference type="Proteomes" id="UP000199017">
    <property type="component" value="Unassembled WGS sequence"/>
</dbReference>
<dbReference type="EMBL" id="FNDU01000012">
    <property type="protein sequence ID" value="SDI81426.1"/>
    <property type="molecule type" value="Genomic_DNA"/>
</dbReference>
<evidence type="ECO:0000256" key="1">
    <source>
        <dbReference type="SAM" id="Phobius"/>
    </source>
</evidence>
<proteinExistence type="predicted"/>
<dbReference type="AlphaFoldDB" id="A0A1G8NN58"/>
<dbReference type="RefSeq" id="WP_091587078.1">
    <property type="nucleotide sequence ID" value="NZ_FNDU01000012.1"/>
</dbReference>
<sequence length="165" mass="19686">MILWESFDKNEISILIMFVIAYAVIFLLPKKFTAEITLLFLLFGFTIGVLHEFTIGGGLIDFYRLNDSNRYEIFDVIYHLLFAPFGYLFIYFYEVFRIHKITFIWYIIAWALVGVGMQCIFIWMDILQFQNGYELIFSFPIFLTTQTITGLYYELVFSRFKVLKD</sequence>
<feature type="transmembrane region" description="Helical" evidence="1">
    <location>
        <begin position="76"/>
        <end position="96"/>
    </location>
</feature>
<keyword evidence="1" id="KW-0812">Transmembrane</keyword>
<feature type="transmembrane region" description="Helical" evidence="1">
    <location>
        <begin position="103"/>
        <end position="123"/>
    </location>
</feature>
<name>A0A1G8NN58_9BACI</name>
<keyword evidence="1" id="KW-0472">Membrane</keyword>
<protein>
    <submittedName>
        <fullName evidence="2">Uncharacterized protein</fullName>
    </submittedName>
</protein>
<reference evidence="2 3" key="1">
    <citation type="submission" date="2016-10" db="EMBL/GenBank/DDBJ databases">
        <authorList>
            <person name="de Groot N.N."/>
        </authorList>
    </citation>
    <scope>NUCLEOTIDE SEQUENCE [LARGE SCALE GENOMIC DNA]</scope>
    <source>
        <strain evidence="3">P4B,CCM 7963,CECT 7998,DSM 25260,IBRC-M 10614,KCTC 13821</strain>
    </source>
</reference>
<accession>A0A1G8NN58</accession>
<organism evidence="2 3">
    <name type="scientific">Alteribacillus bidgolensis</name>
    <dbReference type="NCBI Taxonomy" id="930129"/>
    <lineage>
        <taxon>Bacteria</taxon>
        <taxon>Bacillati</taxon>
        <taxon>Bacillota</taxon>
        <taxon>Bacilli</taxon>
        <taxon>Bacillales</taxon>
        <taxon>Bacillaceae</taxon>
        <taxon>Alteribacillus</taxon>
    </lineage>
</organism>
<gene>
    <name evidence="2" type="ORF">SAMN05216352_11284</name>
</gene>
<keyword evidence="3" id="KW-1185">Reference proteome</keyword>
<evidence type="ECO:0000313" key="2">
    <source>
        <dbReference type="EMBL" id="SDI81426.1"/>
    </source>
</evidence>
<evidence type="ECO:0000313" key="3">
    <source>
        <dbReference type="Proteomes" id="UP000199017"/>
    </source>
</evidence>
<feature type="transmembrane region" description="Helical" evidence="1">
    <location>
        <begin position="12"/>
        <end position="29"/>
    </location>
</feature>
<dbReference type="STRING" id="930129.SAMN05216352_11284"/>
<dbReference type="OrthoDB" id="2618234at2"/>
<feature type="transmembrane region" description="Helical" evidence="1">
    <location>
        <begin position="135"/>
        <end position="155"/>
    </location>
</feature>
<feature type="transmembrane region" description="Helical" evidence="1">
    <location>
        <begin position="36"/>
        <end position="56"/>
    </location>
</feature>